<dbReference type="OrthoDB" id="440191at2759"/>
<evidence type="ECO:0000313" key="4">
    <source>
        <dbReference type="Proteomes" id="UP000601435"/>
    </source>
</evidence>
<reference evidence="3" key="1">
    <citation type="submission" date="2021-02" db="EMBL/GenBank/DDBJ databases">
        <authorList>
            <person name="Dougan E. K."/>
            <person name="Rhodes N."/>
            <person name="Thang M."/>
            <person name="Chan C."/>
        </authorList>
    </citation>
    <scope>NUCLEOTIDE SEQUENCE</scope>
</reference>
<protein>
    <recommendedName>
        <fullName evidence="2">UBA domain-containing protein</fullName>
    </recommendedName>
</protein>
<organism evidence="3 4">
    <name type="scientific">Symbiodinium necroappetens</name>
    <dbReference type="NCBI Taxonomy" id="1628268"/>
    <lineage>
        <taxon>Eukaryota</taxon>
        <taxon>Sar</taxon>
        <taxon>Alveolata</taxon>
        <taxon>Dinophyceae</taxon>
        <taxon>Suessiales</taxon>
        <taxon>Symbiodiniaceae</taxon>
        <taxon>Symbiodinium</taxon>
    </lineage>
</organism>
<accession>A0A812XSV1</accession>
<dbReference type="InterPro" id="IPR009060">
    <property type="entry name" value="UBA-like_sf"/>
</dbReference>
<name>A0A812XSV1_9DINO</name>
<feature type="region of interest" description="Disordered" evidence="1">
    <location>
        <begin position="1"/>
        <end position="28"/>
    </location>
</feature>
<sequence length="105" mass="10745">AVVSLAEARARAGGATASRAGAAPAGMPKPRCALRAEELQLAAYSASWQDGYDDWADTSENRGEVEGAALQALCAMGFSEEQARASLLATEGDTEQAVSLLLSSA</sequence>
<proteinExistence type="predicted"/>
<dbReference type="SUPFAM" id="SSF46934">
    <property type="entry name" value="UBA-like"/>
    <property type="match status" value="1"/>
</dbReference>
<dbReference type="Pfam" id="PF00627">
    <property type="entry name" value="UBA"/>
    <property type="match status" value="1"/>
</dbReference>
<dbReference type="SMART" id="SM00165">
    <property type="entry name" value="UBA"/>
    <property type="match status" value="1"/>
</dbReference>
<dbReference type="InterPro" id="IPR015940">
    <property type="entry name" value="UBA"/>
</dbReference>
<comment type="caution">
    <text evidence="3">The sequence shown here is derived from an EMBL/GenBank/DDBJ whole genome shotgun (WGS) entry which is preliminary data.</text>
</comment>
<evidence type="ECO:0000313" key="3">
    <source>
        <dbReference type="EMBL" id="CAE7745262.1"/>
    </source>
</evidence>
<feature type="domain" description="UBA" evidence="2">
    <location>
        <begin position="57"/>
        <end position="104"/>
    </location>
</feature>
<dbReference type="AlphaFoldDB" id="A0A812XSV1"/>
<feature type="compositionally biased region" description="Low complexity" evidence="1">
    <location>
        <begin position="11"/>
        <end position="26"/>
    </location>
</feature>
<evidence type="ECO:0000259" key="2">
    <source>
        <dbReference type="PROSITE" id="PS50030"/>
    </source>
</evidence>
<keyword evidence="4" id="KW-1185">Reference proteome</keyword>
<dbReference type="EMBL" id="CAJNJA010038271">
    <property type="protein sequence ID" value="CAE7745262.1"/>
    <property type="molecule type" value="Genomic_DNA"/>
</dbReference>
<feature type="non-terminal residue" evidence="3">
    <location>
        <position position="1"/>
    </location>
</feature>
<dbReference type="Proteomes" id="UP000601435">
    <property type="component" value="Unassembled WGS sequence"/>
</dbReference>
<evidence type="ECO:0000256" key="1">
    <source>
        <dbReference type="SAM" id="MobiDB-lite"/>
    </source>
</evidence>
<dbReference type="PROSITE" id="PS50030">
    <property type="entry name" value="UBA"/>
    <property type="match status" value="1"/>
</dbReference>
<gene>
    <name evidence="3" type="ORF">SNEC2469_LOCUS21581</name>
</gene>
<dbReference type="Gene3D" id="1.10.8.10">
    <property type="entry name" value="DNA helicase RuvA subunit, C-terminal domain"/>
    <property type="match status" value="1"/>
</dbReference>